<keyword evidence="4" id="KW-0804">Transcription</keyword>
<dbReference type="SUPFAM" id="SSF46785">
    <property type="entry name" value="Winged helix' DNA-binding domain"/>
    <property type="match status" value="1"/>
</dbReference>
<dbReference type="OrthoDB" id="9783139at2"/>
<keyword evidence="1" id="KW-0678">Repressor</keyword>
<dbReference type="Gene3D" id="1.10.10.10">
    <property type="entry name" value="Winged helix-like DNA-binding domain superfamily/Winged helix DNA-binding domain"/>
    <property type="match status" value="1"/>
</dbReference>
<evidence type="ECO:0000256" key="1">
    <source>
        <dbReference type="ARBA" id="ARBA00022491"/>
    </source>
</evidence>
<evidence type="ECO:0000256" key="3">
    <source>
        <dbReference type="ARBA" id="ARBA00023016"/>
    </source>
</evidence>
<dbReference type="InterPro" id="IPR036388">
    <property type="entry name" value="WH-like_DNA-bd_sf"/>
</dbReference>
<accession>A0A1B1U6V0</accession>
<reference evidence="6" key="1">
    <citation type="submission" date="2016-07" db="EMBL/GenBank/DDBJ databases">
        <authorList>
            <person name="Florea S."/>
            <person name="Webb J.S."/>
            <person name="Jaromczyk J."/>
            <person name="Schardl C.L."/>
        </authorList>
    </citation>
    <scope>NUCLEOTIDE SEQUENCE [LARGE SCALE GENOMIC DNA]</scope>
    <source>
        <strain evidence="6">MIT 01-6242</strain>
    </source>
</reference>
<dbReference type="InterPro" id="IPR036390">
    <property type="entry name" value="WH_DNA-bd_sf"/>
</dbReference>
<dbReference type="STRING" id="222136.BBW65_06820"/>
<dbReference type="RefSeq" id="WP_066341353.1">
    <property type="nucleotide sequence ID" value="NZ_CP016503.1"/>
</dbReference>
<name>A0A1B1U6V0_9HELI</name>
<organism evidence="5 6">
    <name type="scientific">Helicobacter enhydrae</name>
    <dbReference type="NCBI Taxonomy" id="222136"/>
    <lineage>
        <taxon>Bacteria</taxon>
        <taxon>Pseudomonadati</taxon>
        <taxon>Campylobacterota</taxon>
        <taxon>Epsilonproteobacteria</taxon>
        <taxon>Campylobacterales</taxon>
        <taxon>Helicobacteraceae</taxon>
        <taxon>Helicobacter</taxon>
    </lineage>
</organism>
<proteinExistence type="predicted"/>
<protein>
    <recommendedName>
        <fullName evidence="7">HrcA family transcriptional regulator</fullName>
    </recommendedName>
</protein>
<sequence length="263" mass="30543">MIKKKTILLKYVIQEYLKSGEPIGSQSAKELAQMKVSSATIRNYFKSMMDEGLLLQSHASSGRIPTHFALKSYWREMFDSDKIACFENCLDLEAKSKQLDCFVGVLFLNHFKLTEVQNHENLFLVLRFADVERSEEQEVVLRYRAPLHRFAEELVGMRLEDIKSFASQVQANEFLRSLDSLLEKHFIFLGVKHIASFLQNSHGERLFFELSRGEIFNRLRNGVYFDEIFPKGYVTFVREAFVAGEKVKMLYCGKLECDYSSIL</sequence>
<dbReference type="AlphaFoldDB" id="A0A1B1U6V0"/>
<dbReference type="GO" id="GO:0045892">
    <property type="term" value="P:negative regulation of DNA-templated transcription"/>
    <property type="evidence" value="ECO:0007669"/>
    <property type="project" value="TreeGrafter"/>
</dbReference>
<keyword evidence="2" id="KW-0805">Transcription regulation</keyword>
<dbReference type="Proteomes" id="UP000092884">
    <property type="component" value="Chromosome"/>
</dbReference>
<dbReference type="InterPro" id="IPR002571">
    <property type="entry name" value="HrcA"/>
</dbReference>
<gene>
    <name evidence="5" type="ORF">BBW65_06820</name>
</gene>
<keyword evidence="6" id="KW-1185">Reference proteome</keyword>
<evidence type="ECO:0000256" key="2">
    <source>
        <dbReference type="ARBA" id="ARBA00023015"/>
    </source>
</evidence>
<evidence type="ECO:0000256" key="4">
    <source>
        <dbReference type="ARBA" id="ARBA00023163"/>
    </source>
</evidence>
<evidence type="ECO:0008006" key="7">
    <source>
        <dbReference type="Google" id="ProtNLM"/>
    </source>
</evidence>
<evidence type="ECO:0000313" key="5">
    <source>
        <dbReference type="EMBL" id="ANV98523.1"/>
    </source>
</evidence>
<dbReference type="EMBL" id="CP016503">
    <property type="protein sequence ID" value="ANV98523.1"/>
    <property type="molecule type" value="Genomic_DNA"/>
</dbReference>
<dbReference type="PANTHER" id="PTHR34824:SF1">
    <property type="entry name" value="HEAT-INDUCIBLE TRANSCRIPTION REPRESSOR HRCA"/>
    <property type="match status" value="1"/>
</dbReference>
<evidence type="ECO:0000313" key="6">
    <source>
        <dbReference type="Proteomes" id="UP000092884"/>
    </source>
</evidence>
<dbReference type="PANTHER" id="PTHR34824">
    <property type="entry name" value="HEAT-INDUCIBLE TRANSCRIPTION REPRESSOR HRCA"/>
    <property type="match status" value="1"/>
</dbReference>
<dbReference type="KEGG" id="het:BBW65_06820"/>
<keyword evidence="3" id="KW-0346">Stress response</keyword>
<dbReference type="GO" id="GO:0003677">
    <property type="term" value="F:DNA binding"/>
    <property type="evidence" value="ECO:0007669"/>
    <property type="project" value="InterPro"/>
</dbReference>